<dbReference type="PROSITE" id="PS52004">
    <property type="entry name" value="KS3_2"/>
    <property type="match status" value="1"/>
</dbReference>
<dbReference type="SMART" id="SM00827">
    <property type="entry name" value="PKS_AT"/>
    <property type="match status" value="1"/>
</dbReference>
<dbReference type="GO" id="GO:0047879">
    <property type="term" value="F:erythronolide synthase activity"/>
    <property type="evidence" value="ECO:0007669"/>
    <property type="project" value="UniProtKB-EC"/>
</dbReference>
<dbReference type="InterPro" id="IPR014030">
    <property type="entry name" value="Ketoacyl_synth_N"/>
</dbReference>
<dbReference type="InterPro" id="IPR016039">
    <property type="entry name" value="Thiolase-like"/>
</dbReference>
<dbReference type="InterPro" id="IPR001227">
    <property type="entry name" value="Ac_transferase_dom_sf"/>
</dbReference>
<dbReference type="Gene3D" id="3.30.70.250">
    <property type="entry name" value="Malonyl-CoA ACP transacylase, ACP-binding"/>
    <property type="match status" value="1"/>
</dbReference>
<dbReference type="InterPro" id="IPR014043">
    <property type="entry name" value="Acyl_transferase_dom"/>
</dbReference>
<dbReference type="Proteomes" id="UP000029868">
    <property type="component" value="Unassembled WGS sequence"/>
</dbReference>
<protein>
    <submittedName>
        <fullName evidence="4">Polyketide-type polyunsaturated fatty acid synthase PfaA</fullName>
        <ecNumber evidence="4">2.3.1.94</ecNumber>
    </submittedName>
</protein>
<dbReference type="InterPro" id="IPR052568">
    <property type="entry name" value="PKS-FAS_Synthase"/>
</dbReference>
<proteinExistence type="predicted"/>
<dbReference type="Pfam" id="PF00698">
    <property type="entry name" value="Acyl_transf_1"/>
    <property type="match status" value="1"/>
</dbReference>
<dbReference type="SUPFAM" id="SSF53901">
    <property type="entry name" value="Thiolase-like"/>
    <property type="match status" value="1"/>
</dbReference>
<keyword evidence="1 4" id="KW-0808">Transferase</keyword>
<comment type="caution">
    <text evidence="4">The sequence shown here is derived from an EMBL/GenBank/DDBJ whole genome shotgun (WGS) entry which is preliminary data.</text>
</comment>
<feature type="domain" description="Ketosynthase family 3 (KS3)" evidence="3">
    <location>
        <begin position="31"/>
        <end position="488"/>
    </location>
</feature>
<name>A0A099KIK2_COLPS</name>
<dbReference type="SUPFAM" id="SSF52151">
    <property type="entry name" value="FabD/lysophospholipase-like"/>
    <property type="match status" value="1"/>
</dbReference>
<keyword evidence="4" id="KW-0012">Acyltransferase</keyword>
<dbReference type="EMBL" id="JQEC01000051">
    <property type="protein sequence ID" value="KGJ89832.1"/>
    <property type="molecule type" value="Genomic_DNA"/>
</dbReference>
<feature type="domain" description="Carrier" evidence="2">
    <location>
        <begin position="1444"/>
        <end position="1524"/>
    </location>
</feature>
<dbReference type="InterPro" id="IPR036736">
    <property type="entry name" value="ACP-like_sf"/>
</dbReference>
<dbReference type="Gene3D" id="1.10.1200.10">
    <property type="entry name" value="ACP-like"/>
    <property type="match status" value="4"/>
</dbReference>
<dbReference type="Pfam" id="PF02801">
    <property type="entry name" value="Ketoacyl-synt_C"/>
    <property type="match status" value="1"/>
</dbReference>
<dbReference type="SMART" id="SM00825">
    <property type="entry name" value="PKS_KS"/>
    <property type="match status" value="1"/>
</dbReference>
<dbReference type="CDD" id="cd00833">
    <property type="entry name" value="PKS"/>
    <property type="match status" value="1"/>
</dbReference>
<dbReference type="PROSITE" id="PS50075">
    <property type="entry name" value="CARRIER"/>
    <property type="match status" value="3"/>
</dbReference>
<dbReference type="RefSeq" id="WP_033083730.1">
    <property type="nucleotide sequence ID" value="NZ_JQEC01000051.1"/>
</dbReference>
<reference evidence="4 5" key="1">
    <citation type="submission" date="2014-08" db="EMBL/GenBank/DDBJ databases">
        <title>Genomic and Phenotypic Diversity of Colwellia psychrerythraea strains from Disparate Marine Basins.</title>
        <authorList>
            <person name="Techtmann S.M."/>
            <person name="Stelling S.C."/>
            <person name="Utturkar S.M."/>
            <person name="Alshibli N."/>
            <person name="Harris A."/>
            <person name="Brown S.D."/>
            <person name="Hazen T.C."/>
        </authorList>
    </citation>
    <scope>NUCLEOTIDE SEQUENCE [LARGE SCALE GENOMIC DNA]</scope>
    <source>
        <strain evidence="4 5">GAB14E</strain>
    </source>
</reference>
<dbReference type="Pfam" id="PF00109">
    <property type="entry name" value="ketoacyl-synt"/>
    <property type="match status" value="1"/>
</dbReference>
<feature type="non-terminal residue" evidence="4">
    <location>
        <position position="1583"/>
    </location>
</feature>
<gene>
    <name evidence="4" type="ORF">GAB14E_3710</name>
</gene>
<dbReference type="SUPFAM" id="SSF47336">
    <property type="entry name" value="ACP-like"/>
    <property type="match status" value="3"/>
</dbReference>
<evidence type="ECO:0000313" key="5">
    <source>
        <dbReference type="Proteomes" id="UP000029868"/>
    </source>
</evidence>
<dbReference type="Pfam" id="PF00550">
    <property type="entry name" value="PP-binding"/>
    <property type="match status" value="3"/>
</dbReference>
<feature type="domain" description="Carrier" evidence="2">
    <location>
        <begin position="1338"/>
        <end position="1418"/>
    </location>
</feature>
<dbReference type="InterPro" id="IPR014031">
    <property type="entry name" value="Ketoacyl_synth_C"/>
</dbReference>
<dbReference type="EC" id="2.3.1.94" evidence="4"/>
<sequence>MAKKQQKSSQTVAKTTNIDNEEQAFNSRLQECPIAVVGMASIFADAKNLEDYWDNIFESVDAIKDVPSDRWAIDDYYNSDPKAADKTYCKRGGFLPEIDFDPMEFGLPPNILELTDIAQLLSLVVARDVLNDAGIGDGSGYDRDKVGITLGVGGGQKQISPLTSRLQGPVLEKVLKASGVDAEDRAMIIEKFKKAYIGWEENSFPGMLGNVISGRIANRFDLGGTNCVVDAACAGSLAAIKLAISDLLEHRSEVMISGGVCCDNSPFMYMSFSKTPAFTTNEDIRPFDNDSKGMMIGEGIGMMAFKRLEDAERDGDKIYAVLKGIGTSSDGRFKSIYAPRPDGQAKALKRAYDDAGFDPRSCGLIEAHGTGTKAGDAAEFSGLVKHFSANNEQKQHIALGSVKSQIGHTKAAAGSAGMIKAVLALHHKVLPATIHIDQPNTSLAIENSPMYLNNETRPWMAREDGLPRRAGVSSFGFGGTNYHMVLEEYTPAAQGQYRLNAVPQTILVTAKDEHALITQLQQWQDKLSSVADAQPYIFNALVTDCALQTPAENLARCGFVAKNADEAIKMIAGALKQFASNVGSDSWSVPTGIYYRKSAIKTKGKVVALFSGQGSQYVNMGRELACNFPSVMQAAQDMDTEFSNAGLGQLTPTTYPIPVFSDDARKAQDEVLRLTQHAQPAIGTLSVGLYKTFTNAGFKADFTAGHSFGELTALWAAGVLNDSDYMMLARSRGQAMAAPKDATVDTGTMIAVVGAPDKVAADIKDIKDISIANYNSNNQVVVAGVTSQIAIAIEELKGKGYKVVPLPVSAAFHTPLVGHAQKPFSDAIDNAKFNKPVVPVYSNGTAKAHSNKAADIKKSLKKHILESVHFNEEIDNIYADGGRVFVEFGPKNVLTKLVENILKDKDDVIAIAVNANPKKSADMQMRQAAVQMSVLGLELNDIDPYSAVKRPLSAPKMSPLAMKLTGASYVSPKTKKAFDDALNDGWTIKQAHTTPVAVPAPQVVEKIVEKIVEVERIVEVEKIVYLNSDGTVADGITITSQVTPNTSDVVSSIERSVSQFVDHQQQLLNVHEQYMQGPKDYAKTFDAVLTSQEAGELPESLDRTLGMYHDFQSETLRVHEQYLNDQTDNMAAMLSTAETNAPAVPVAIKSAEVKAPVVAQPAPIKPNVAQVTQPVPVTPVAAPVVQTQSPAPVQTVATAAALAPVAEISVAVSAPAVSIDLEALDLQKIQTVMMEVVAEKTGYPTEMLELEMDMEADLGIDSIKRVEILGSVQEIISDLPELNPEDLAELRTLGEIVDHMQEKVTSKAQAVSPSVSANESMPTLHLVDTTVTASAPTIDLKHIQSVMMEVVAEKTGYPTEMLELEMDMEADLGIDSIKRVEILGSVQEIITDLPELNPEDLAELRTLGEIVSYMQSKVSAAPEAVVANAPATESAPGNVAGPAIDLAHIQSVMMEVVAEKTGYPTEMLELEMDMEADLGIDSIKRVEILGAVQETIPDLPELNPEDLAELRTLGEIVNYMQSKVSAAPVAVVENGPANESAPGNAAGPAIDLAHIQSVMMTVVAEKTGYPTEMLELEMDMEAD</sequence>
<organism evidence="4 5">
    <name type="scientific">Colwellia psychrerythraea</name>
    <name type="common">Vibrio psychroerythus</name>
    <dbReference type="NCBI Taxonomy" id="28229"/>
    <lineage>
        <taxon>Bacteria</taxon>
        <taxon>Pseudomonadati</taxon>
        <taxon>Pseudomonadota</taxon>
        <taxon>Gammaproteobacteria</taxon>
        <taxon>Alteromonadales</taxon>
        <taxon>Colwelliaceae</taxon>
        <taxon>Colwellia</taxon>
    </lineage>
</organism>
<dbReference type="SUPFAM" id="SSF55048">
    <property type="entry name" value="Probable ACP-binding domain of malonyl-CoA ACP transacylase"/>
    <property type="match status" value="1"/>
</dbReference>
<dbReference type="InterPro" id="IPR004432">
    <property type="entry name" value="Omega_3_polyunsat_FA_synth"/>
</dbReference>
<dbReference type="InterPro" id="IPR016036">
    <property type="entry name" value="Malonyl_transacylase_ACP-bd"/>
</dbReference>
<evidence type="ECO:0000256" key="1">
    <source>
        <dbReference type="ARBA" id="ARBA00022679"/>
    </source>
</evidence>
<dbReference type="Gene3D" id="3.40.47.10">
    <property type="match status" value="1"/>
</dbReference>
<dbReference type="InterPro" id="IPR020841">
    <property type="entry name" value="PKS_Beta-ketoAc_synthase_dom"/>
</dbReference>
<dbReference type="PANTHER" id="PTHR43074:SF1">
    <property type="entry name" value="BETA-KETOACYL SYNTHASE FAMILY PROTEIN-RELATED"/>
    <property type="match status" value="1"/>
</dbReference>
<evidence type="ECO:0000259" key="3">
    <source>
        <dbReference type="PROSITE" id="PS52004"/>
    </source>
</evidence>
<accession>A0A099KIK2</accession>
<evidence type="ECO:0000259" key="2">
    <source>
        <dbReference type="PROSITE" id="PS50075"/>
    </source>
</evidence>
<dbReference type="NCBIfam" id="TIGR02813">
    <property type="entry name" value="omega_3_PfaA"/>
    <property type="match status" value="1"/>
</dbReference>
<dbReference type="PANTHER" id="PTHR43074">
    <property type="entry name" value="OMEGA-3 POLYUNSATURATED FATTY ACID SYNTHASE PFAB-RELATED"/>
    <property type="match status" value="1"/>
</dbReference>
<dbReference type="InterPro" id="IPR032821">
    <property type="entry name" value="PKS_assoc"/>
</dbReference>
<dbReference type="InterPro" id="IPR009081">
    <property type="entry name" value="PP-bd_ACP"/>
</dbReference>
<dbReference type="Pfam" id="PF16197">
    <property type="entry name" value="KAsynt_C_assoc"/>
    <property type="match status" value="1"/>
</dbReference>
<dbReference type="OrthoDB" id="9757559at2"/>
<dbReference type="Gene3D" id="3.40.366.10">
    <property type="entry name" value="Malonyl-Coenzyme A Acyl Carrier Protein, domain 2"/>
    <property type="match status" value="1"/>
</dbReference>
<feature type="domain" description="Carrier" evidence="2">
    <location>
        <begin position="1227"/>
        <end position="1304"/>
    </location>
</feature>
<dbReference type="InterPro" id="IPR016035">
    <property type="entry name" value="Acyl_Trfase/lysoPLipase"/>
</dbReference>
<evidence type="ECO:0000313" key="4">
    <source>
        <dbReference type="EMBL" id="KGJ89832.1"/>
    </source>
</evidence>